<dbReference type="Proteomes" id="UP000197468">
    <property type="component" value="Unassembled WGS sequence"/>
</dbReference>
<evidence type="ECO:0000313" key="3">
    <source>
        <dbReference type="Proteomes" id="UP000197468"/>
    </source>
</evidence>
<evidence type="ECO:0008006" key="4">
    <source>
        <dbReference type="Google" id="ProtNLM"/>
    </source>
</evidence>
<evidence type="ECO:0000313" key="2">
    <source>
        <dbReference type="EMBL" id="OWQ92014.1"/>
    </source>
</evidence>
<proteinExistence type="predicted"/>
<sequence>MTDTTLPPPLVAAEVDLRDFQYMELDVRVLRDSRFAAQVSGDAFRAGVLLWCAAWHQVPCGSLPDDDIELANLAGYGRFVKEWRKVRDEALLGFVKCSDGRLYHEVVSEKANQAWNSKLLHFFERAKDRLRKTNKARLAEGKQALPEVTFEAWNSARLDASIPMEKAEASAGIPQNVPPANPGIPPENALRGNGEGTERERNGELFLKPPDGGSGAAPCAAPPPAPPAFDGSNAEALNGKAVVPIAGNWDLPEQWGVDAEALGWKPGEVLREAEKFRQYWVAGKGMGTRRSVKGWRQTWSNWLDKAAKDRR</sequence>
<evidence type="ECO:0000256" key="1">
    <source>
        <dbReference type="SAM" id="MobiDB-lite"/>
    </source>
</evidence>
<accession>A0A246JHB5</accession>
<dbReference type="AlphaFoldDB" id="A0A246JHB5"/>
<dbReference type="Pfam" id="PF07120">
    <property type="entry name" value="DUF1376"/>
    <property type="match status" value="1"/>
</dbReference>
<keyword evidence="3" id="KW-1185">Reference proteome</keyword>
<dbReference type="RefSeq" id="WP_088383837.1">
    <property type="nucleotide sequence ID" value="NZ_NIOF01000002.1"/>
</dbReference>
<gene>
    <name evidence="2" type="ORF">CDN99_06560</name>
</gene>
<dbReference type="OrthoDB" id="5526813at2"/>
<protein>
    <recommendedName>
        <fullName evidence="4">DUF1376 domain-containing protein</fullName>
    </recommendedName>
</protein>
<feature type="compositionally biased region" description="Pro residues" evidence="1">
    <location>
        <begin position="176"/>
        <end position="185"/>
    </location>
</feature>
<name>A0A246JHB5_9BURK</name>
<organism evidence="2 3">
    <name type="scientific">Roseateles aquatilis</name>
    <dbReference type="NCBI Taxonomy" id="431061"/>
    <lineage>
        <taxon>Bacteria</taxon>
        <taxon>Pseudomonadati</taxon>
        <taxon>Pseudomonadota</taxon>
        <taxon>Betaproteobacteria</taxon>
        <taxon>Burkholderiales</taxon>
        <taxon>Sphaerotilaceae</taxon>
        <taxon>Roseateles</taxon>
    </lineage>
</organism>
<feature type="region of interest" description="Disordered" evidence="1">
    <location>
        <begin position="171"/>
        <end position="220"/>
    </location>
</feature>
<dbReference type="EMBL" id="NIOF01000002">
    <property type="protein sequence ID" value="OWQ92014.1"/>
    <property type="molecule type" value="Genomic_DNA"/>
</dbReference>
<comment type="caution">
    <text evidence="2">The sequence shown here is derived from an EMBL/GenBank/DDBJ whole genome shotgun (WGS) entry which is preliminary data.</text>
</comment>
<dbReference type="InterPro" id="IPR010781">
    <property type="entry name" value="DUF1376"/>
</dbReference>
<reference evidence="2 3" key="1">
    <citation type="journal article" date="2008" name="Int. J. Syst. Evol. Microbiol.">
        <title>Description of Roseateles aquatilis sp. nov. and Roseateles terrae sp. nov., in the class Betaproteobacteria, and emended description of the genus Roseateles.</title>
        <authorList>
            <person name="Gomila M."/>
            <person name="Bowien B."/>
            <person name="Falsen E."/>
            <person name="Moore E.R."/>
            <person name="Lalucat J."/>
        </authorList>
    </citation>
    <scope>NUCLEOTIDE SEQUENCE [LARGE SCALE GENOMIC DNA]</scope>
    <source>
        <strain evidence="2 3">CCUG 48205</strain>
    </source>
</reference>